<keyword evidence="10" id="KW-0325">Glycoprotein</keyword>
<dbReference type="InterPro" id="IPR044746">
    <property type="entry name" value="ABCC_6TM_D1"/>
</dbReference>
<comment type="function">
    <text evidence="11">ABC-type transporter; part of the gene cluster that mediates the biosynthesis of the phomopsins, a group of hexapeptide mycotoxins which infects lupins and causes lupinosis disease in livestock.</text>
</comment>
<evidence type="ECO:0000256" key="12">
    <source>
        <dbReference type="SAM" id="MobiDB-lite"/>
    </source>
</evidence>
<dbReference type="InterPro" id="IPR011527">
    <property type="entry name" value="ABC1_TM_dom"/>
</dbReference>
<keyword evidence="16" id="KW-0378">Hydrolase</keyword>
<dbReference type="PROSITE" id="PS00211">
    <property type="entry name" value="ABC_TRANSPORTER_1"/>
    <property type="match status" value="1"/>
</dbReference>
<dbReference type="PANTHER" id="PTHR24223">
    <property type="entry name" value="ATP-BINDING CASSETTE SUB-FAMILY C"/>
    <property type="match status" value="1"/>
</dbReference>
<keyword evidence="8 13" id="KW-1133">Transmembrane helix</keyword>
<dbReference type="InterPro" id="IPR044726">
    <property type="entry name" value="ABCC_6TM_D2"/>
</dbReference>
<evidence type="ECO:0000256" key="13">
    <source>
        <dbReference type="SAM" id="Phobius"/>
    </source>
</evidence>
<dbReference type="GO" id="GO:0140359">
    <property type="term" value="F:ABC-type transporter activity"/>
    <property type="evidence" value="ECO:0007669"/>
    <property type="project" value="InterPro"/>
</dbReference>
<feature type="domain" description="ABC transmembrane type-1" evidence="15">
    <location>
        <begin position="889"/>
        <end position="1169"/>
    </location>
</feature>
<dbReference type="CDD" id="cd03244">
    <property type="entry name" value="ABCC_MRP_domain2"/>
    <property type="match status" value="1"/>
</dbReference>
<evidence type="ECO:0000256" key="4">
    <source>
        <dbReference type="ARBA" id="ARBA00022475"/>
    </source>
</evidence>
<evidence type="ECO:0000313" key="17">
    <source>
        <dbReference type="Proteomes" id="UP001303160"/>
    </source>
</evidence>
<evidence type="ECO:0000256" key="7">
    <source>
        <dbReference type="ARBA" id="ARBA00022840"/>
    </source>
</evidence>
<dbReference type="InterPro" id="IPR036640">
    <property type="entry name" value="ABC1_TM_sf"/>
</dbReference>
<accession>A0AAN6XQ95</accession>
<dbReference type="InterPro" id="IPR003439">
    <property type="entry name" value="ABC_transporter-like_ATP-bd"/>
</dbReference>
<feature type="region of interest" description="Disordered" evidence="12">
    <location>
        <begin position="829"/>
        <end position="866"/>
    </location>
</feature>
<evidence type="ECO:0000256" key="11">
    <source>
        <dbReference type="ARBA" id="ARBA00059074"/>
    </source>
</evidence>
<dbReference type="SUPFAM" id="SSF90123">
    <property type="entry name" value="ABC transporter transmembrane region"/>
    <property type="match status" value="2"/>
</dbReference>
<dbReference type="GO" id="GO:0005524">
    <property type="term" value="F:ATP binding"/>
    <property type="evidence" value="ECO:0007669"/>
    <property type="project" value="UniProtKB-KW"/>
</dbReference>
<keyword evidence="4" id="KW-1003">Cell membrane</keyword>
<feature type="transmembrane region" description="Helical" evidence="13">
    <location>
        <begin position="403"/>
        <end position="428"/>
    </location>
</feature>
<feature type="transmembrane region" description="Helical" evidence="13">
    <location>
        <begin position="527"/>
        <end position="550"/>
    </location>
</feature>
<feature type="transmembrane region" description="Helical" evidence="13">
    <location>
        <begin position="274"/>
        <end position="294"/>
    </location>
</feature>
<dbReference type="PANTHER" id="PTHR24223:SF404">
    <property type="entry name" value="ABC MULTIDRUG TRANSPORTER (EUROFUNG)-RELATED"/>
    <property type="match status" value="1"/>
</dbReference>
<keyword evidence="6" id="KW-0547">Nucleotide-binding</keyword>
<dbReference type="EMBL" id="MU863881">
    <property type="protein sequence ID" value="KAK4204615.1"/>
    <property type="molecule type" value="Genomic_DNA"/>
</dbReference>
<feature type="transmembrane region" description="Helical" evidence="13">
    <location>
        <begin position="888"/>
        <end position="909"/>
    </location>
</feature>
<dbReference type="InterPro" id="IPR050173">
    <property type="entry name" value="ABC_transporter_C-like"/>
</dbReference>
<feature type="transmembrane region" description="Helical" evidence="13">
    <location>
        <begin position="66"/>
        <end position="85"/>
    </location>
</feature>
<dbReference type="SUPFAM" id="SSF52540">
    <property type="entry name" value="P-loop containing nucleoside triphosphate hydrolases"/>
    <property type="match status" value="2"/>
</dbReference>
<protein>
    <submittedName>
        <fullName evidence="16">P-loop containing nucleoside triphosphate hydrolase protein</fullName>
    </submittedName>
</protein>
<reference evidence="16" key="1">
    <citation type="journal article" date="2023" name="Mol. Phylogenet. Evol.">
        <title>Genome-scale phylogeny and comparative genomics of the fungal order Sordariales.</title>
        <authorList>
            <person name="Hensen N."/>
            <person name="Bonometti L."/>
            <person name="Westerberg I."/>
            <person name="Brannstrom I.O."/>
            <person name="Guillou S."/>
            <person name="Cros-Aarteil S."/>
            <person name="Calhoun S."/>
            <person name="Haridas S."/>
            <person name="Kuo A."/>
            <person name="Mondo S."/>
            <person name="Pangilinan J."/>
            <person name="Riley R."/>
            <person name="LaButti K."/>
            <person name="Andreopoulos B."/>
            <person name="Lipzen A."/>
            <person name="Chen C."/>
            <person name="Yan M."/>
            <person name="Daum C."/>
            <person name="Ng V."/>
            <person name="Clum A."/>
            <person name="Steindorff A."/>
            <person name="Ohm R.A."/>
            <person name="Martin F."/>
            <person name="Silar P."/>
            <person name="Natvig D.O."/>
            <person name="Lalanne C."/>
            <person name="Gautier V."/>
            <person name="Ament-Velasquez S.L."/>
            <person name="Kruys A."/>
            <person name="Hutchinson M.I."/>
            <person name="Powell A.J."/>
            <person name="Barry K."/>
            <person name="Miller A.N."/>
            <person name="Grigoriev I.V."/>
            <person name="Debuchy R."/>
            <person name="Gladieux P."/>
            <person name="Hiltunen Thoren M."/>
            <person name="Johannesson H."/>
        </authorList>
    </citation>
    <scope>NUCLEOTIDE SEQUENCE</scope>
    <source>
        <strain evidence="16">CBS 315.58</strain>
    </source>
</reference>
<feature type="transmembrane region" description="Helical" evidence="13">
    <location>
        <begin position="97"/>
        <end position="118"/>
    </location>
</feature>
<feature type="domain" description="ABC transporter" evidence="14">
    <location>
        <begin position="607"/>
        <end position="830"/>
    </location>
</feature>
<dbReference type="Pfam" id="PF24357">
    <property type="entry name" value="TMD0_ABC"/>
    <property type="match status" value="1"/>
</dbReference>
<feature type="transmembrane region" description="Helical" evidence="13">
    <location>
        <begin position="924"/>
        <end position="950"/>
    </location>
</feature>
<dbReference type="CDD" id="cd18580">
    <property type="entry name" value="ABC_6TM_ABCC_D2"/>
    <property type="match status" value="1"/>
</dbReference>
<evidence type="ECO:0000256" key="6">
    <source>
        <dbReference type="ARBA" id="ARBA00022741"/>
    </source>
</evidence>
<feature type="transmembrane region" description="Helical" evidence="13">
    <location>
        <begin position="155"/>
        <end position="174"/>
    </location>
</feature>
<comment type="subcellular location">
    <subcellularLocation>
        <location evidence="1">Cell membrane</location>
        <topology evidence="1">Multi-pass membrane protein</topology>
    </subcellularLocation>
</comment>
<evidence type="ECO:0000256" key="9">
    <source>
        <dbReference type="ARBA" id="ARBA00023136"/>
    </source>
</evidence>
<keyword evidence="17" id="KW-1185">Reference proteome</keyword>
<dbReference type="PROSITE" id="PS50893">
    <property type="entry name" value="ABC_TRANSPORTER_2"/>
    <property type="match status" value="2"/>
</dbReference>
<dbReference type="FunFam" id="1.20.1560.10:FF:000066">
    <property type="entry name" value="ABC multidrug transporter (Eurofung)"/>
    <property type="match status" value="1"/>
</dbReference>
<dbReference type="GO" id="GO:0016887">
    <property type="term" value="F:ATP hydrolysis activity"/>
    <property type="evidence" value="ECO:0007669"/>
    <property type="project" value="InterPro"/>
</dbReference>
<feature type="domain" description="ABC transporter" evidence="14">
    <location>
        <begin position="1207"/>
        <end position="1438"/>
    </location>
</feature>
<evidence type="ECO:0000256" key="2">
    <source>
        <dbReference type="ARBA" id="ARBA00009726"/>
    </source>
</evidence>
<dbReference type="InterPro" id="IPR003593">
    <property type="entry name" value="AAA+_ATPase"/>
</dbReference>
<evidence type="ECO:0000259" key="14">
    <source>
        <dbReference type="PROSITE" id="PS50893"/>
    </source>
</evidence>
<dbReference type="FunFam" id="1.20.1560.10:FF:000055">
    <property type="entry name" value="ABC multidrug transporter (Eurofung)"/>
    <property type="match status" value="1"/>
</dbReference>
<dbReference type="InterPro" id="IPR027417">
    <property type="entry name" value="P-loop_NTPase"/>
</dbReference>
<feature type="transmembrane region" description="Helical" evidence="13">
    <location>
        <begin position="32"/>
        <end position="54"/>
    </location>
</feature>
<dbReference type="GO" id="GO:0005886">
    <property type="term" value="C:plasma membrane"/>
    <property type="evidence" value="ECO:0007669"/>
    <property type="project" value="UniProtKB-SubCell"/>
</dbReference>
<name>A0AAN6XQ95_9PEZI</name>
<dbReference type="Pfam" id="PF00005">
    <property type="entry name" value="ABC_tran"/>
    <property type="match status" value="2"/>
</dbReference>
<dbReference type="SMART" id="SM00382">
    <property type="entry name" value="AAA"/>
    <property type="match status" value="2"/>
</dbReference>
<evidence type="ECO:0000256" key="5">
    <source>
        <dbReference type="ARBA" id="ARBA00022692"/>
    </source>
</evidence>
<feature type="transmembrane region" description="Helical" evidence="13">
    <location>
        <begin position="1111"/>
        <end position="1131"/>
    </location>
</feature>
<keyword evidence="9 13" id="KW-0472">Membrane</keyword>
<proteinExistence type="inferred from homology"/>
<reference evidence="16" key="2">
    <citation type="submission" date="2023-05" db="EMBL/GenBank/DDBJ databases">
        <authorList>
            <consortium name="Lawrence Berkeley National Laboratory"/>
            <person name="Steindorff A."/>
            <person name="Hensen N."/>
            <person name="Bonometti L."/>
            <person name="Westerberg I."/>
            <person name="Brannstrom I.O."/>
            <person name="Guillou S."/>
            <person name="Cros-Aarteil S."/>
            <person name="Calhoun S."/>
            <person name="Haridas S."/>
            <person name="Kuo A."/>
            <person name="Mondo S."/>
            <person name="Pangilinan J."/>
            <person name="Riley R."/>
            <person name="Labutti K."/>
            <person name="Andreopoulos B."/>
            <person name="Lipzen A."/>
            <person name="Chen C."/>
            <person name="Yanf M."/>
            <person name="Daum C."/>
            <person name="Ng V."/>
            <person name="Clum A."/>
            <person name="Ohm R."/>
            <person name="Martin F."/>
            <person name="Silar P."/>
            <person name="Natvig D."/>
            <person name="Lalanne C."/>
            <person name="Gautier V."/>
            <person name="Ament-Velasquez S.L."/>
            <person name="Kruys A."/>
            <person name="Hutchinson M.I."/>
            <person name="Powell A.J."/>
            <person name="Barry K."/>
            <person name="Miller A.N."/>
            <person name="Grigoriev I.V."/>
            <person name="Debuchy R."/>
            <person name="Gladieux P."/>
            <person name="Thoren M.H."/>
            <person name="Johannesson H."/>
        </authorList>
    </citation>
    <scope>NUCLEOTIDE SEQUENCE</scope>
    <source>
        <strain evidence="16">CBS 315.58</strain>
    </source>
</reference>
<evidence type="ECO:0000256" key="10">
    <source>
        <dbReference type="ARBA" id="ARBA00023180"/>
    </source>
</evidence>
<dbReference type="InterPro" id="IPR056227">
    <property type="entry name" value="TMD0_ABC"/>
</dbReference>
<dbReference type="PROSITE" id="PS50929">
    <property type="entry name" value="ABC_TM1F"/>
    <property type="match status" value="2"/>
</dbReference>
<comment type="caution">
    <text evidence="16">The sequence shown here is derived from an EMBL/GenBank/DDBJ whole genome shotgun (WGS) entry which is preliminary data.</text>
</comment>
<evidence type="ECO:0000256" key="3">
    <source>
        <dbReference type="ARBA" id="ARBA00022448"/>
    </source>
</evidence>
<evidence type="ECO:0000256" key="1">
    <source>
        <dbReference type="ARBA" id="ARBA00004651"/>
    </source>
</evidence>
<dbReference type="InterPro" id="IPR017871">
    <property type="entry name" value="ABC_transporter-like_CS"/>
</dbReference>
<dbReference type="Gene3D" id="1.20.1560.10">
    <property type="entry name" value="ABC transporter type 1, transmembrane domain"/>
    <property type="match status" value="2"/>
</dbReference>
<feature type="transmembrane region" description="Helical" evidence="13">
    <location>
        <begin position="306"/>
        <end position="328"/>
    </location>
</feature>
<keyword evidence="3" id="KW-0813">Transport</keyword>
<organism evidence="16 17">
    <name type="scientific">Triangularia verruculosa</name>
    <dbReference type="NCBI Taxonomy" id="2587418"/>
    <lineage>
        <taxon>Eukaryota</taxon>
        <taxon>Fungi</taxon>
        <taxon>Dikarya</taxon>
        <taxon>Ascomycota</taxon>
        <taxon>Pezizomycotina</taxon>
        <taxon>Sordariomycetes</taxon>
        <taxon>Sordariomycetidae</taxon>
        <taxon>Sordariales</taxon>
        <taxon>Podosporaceae</taxon>
        <taxon>Triangularia</taxon>
    </lineage>
</organism>
<evidence type="ECO:0000313" key="16">
    <source>
        <dbReference type="EMBL" id="KAK4204615.1"/>
    </source>
</evidence>
<evidence type="ECO:0000256" key="8">
    <source>
        <dbReference type="ARBA" id="ARBA00022989"/>
    </source>
</evidence>
<feature type="transmembrane region" description="Helical" evidence="13">
    <location>
        <begin position="492"/>
        <end position="515"/>
    </location>
</feature>
<dbReference type="Proteomes" id="UP001303160">
    <property type="component" value="Unassembled WGS sequence"/>
</dbReference>
<keyword evidence="7" id="KW-0067">ATP-binding</keyword>
<dbReference type="CDD" id="cd18579">
    <property type="entry name" value="ABC_6TM_ABCC_D1"/>
    <property type="match status" value="1"/>
</dbReference>
<comment type="similarity">
    <text evidence="2">Belongs to the ABC transporter superfamily. ABCC family. Conjugate transporter (TC 3.A.1.208) subfamily.</text>
</comment>
<sequence>MELCPATADDAFGPRIDVHCRQFDFTLLFEDVFFIALPAVIFLLAAPIRLWTLWRLPPQVRSHRMAILKLILLTSLLFLNVAFVASRAQEPRLQTTWSTSSGVIAAATLLLAGPLSYLEHQRSMRPSDLLVLYFSSTGILYLPTLRTLWQTPGTLAPRLTWTFTFINTILLVFLESARKRELIRPPAPDAIREQIAGFWSRGFLSWVLPFLRAGNSQILDLSGIPEVDRGLQEISSWSVLNRKWTQPISSRHRLLAATLAANKWILLSAIPPRLALSAFRFCLPFFIEAAVAHLDSTSKKTPSDYYGYGLIGACGLIFLGIALSRALYSRQINRLMSKTRAGLIAMIYRHMATLRACDIKDSPALTLMGTDVERIIEALRLFHELWAAVPEVAVAVWLLARQISWACIAPLIVCLLSVTLTFLIAINFGPAQKLWVEKVQDRIRVTATMLSGMKAVKMLGYTAAMENLIDQLRKTELHASEKFRRLLVWQILLGNGPAMIAPFVTFGLYAVVAVVSKDQTLLSSQAFASLSLVGLMTAPLIAFCQAVPAVPQAAACFGRIQEFCLRSAPPLSSTQSTTVSRDEEAQPGMSLKALRKAHTTEHALFSFHHAKISWSLAAAPVISDLSLSIPLGLTAVIGPVGSGKSTLLWSLIGETIVQSGTITACPAAAFCSQTPWIMDDTLRLNITGGLEFDRKWYDFAVFGCCLDKDMAAMANGDLTAAGSNGASLSGGQRQRLALARAVYSRLPVVILDDALSGLDPATAGTILSRLFGRDGHFRKAGISVVIATHSREVLQYMDSVIILEGGQLVYLGKPEAAHNQGIGLEKLHEVPYSPTDHGSEATNPKLAPSDTSNDENPARDVARRQTARQEGSWAVYGYYCRSARASHMVLWMTCTITSAIAVVASTLWLQHWADANEQSPNQNVGFYVGILALFMIIANLMTAGELWFFFVNIINDTAIKLHFDLLRSTMKAPLSLFQTTDVGTITNRFSQDMDLIDMKLPAKAAQFATGAASCVVELAVLCVVGKYLAASIPVLLGTLYIVQRYYLRTSRQVRLIDIEAKAPLYKHFIETASGVATLRAFGWDKWFCRRNQEMLDQSQSPYYMLLCIQQWLALVLDLIVGGLAVILVAIAMTSNGAIGGGSLGVALVLVLQFNINLAQTIQSWTALETSVGAVARVRDFVNRTPSEASGHISGGKLDPNWPSQGGIDFSNVVARYSTQEDPVLHGLSLTIPAGEKIAIVGSSGSGKTSTIMSLLRLIEVTTGRITVDGVDLAGFLPNEIAARLNVVPQEPFFLPGSVRFNFNPRGELPDAAIEEAIRKVGLWEKLDGNKGLDTELAASEWSHGERQLLCLARALTSPSKILILDEATSSVDDETETIMQGVIDCEFKAQTVIAVVHRFKHIHKFDRVAVLKKGVLVECDSPHNLMGQDSEFRRLYNGGH</sequence>
<feature type="domain" description="ABC transmembrane type-1" evidence="15">
    <location>
        <begin position="274"/>
        <end position="552"/>
    </location>
</feature>
<keyword evidence="5 13" id="KW-0812">Transmembrane</keyword>
<dbReference type="Pfam" id="PF00664">
    <property type="entry name" value="ABC_membrane"/>
    <property type="match status" value="2"/>
</dbReference>
<dbReference type="Gene3D" id="3.40.50.300">
    <property type="entry name" value="P-loop containing nucleotide triphosphate hydrolases"/>
    <property type="match status" value="2"/>
</dbReference>
<feature type="transmembrane region" description="Helical" evidence="13">
    <location>
        <begin position="130"/>
        <end position="149"/>
    </location>
</feature>
<dbReference type="FunFam" id="3.40.50.300:FF:002145">
    <property type="entry name" value="ABC transporter (MsbA subfamily)"/>
    <property type="match status" value="1"/>
</dbReference>
<evidence type="ECO:0000259" key="15">
    <source>
        <dbReference type="PROSITE" id="PS50929"/>
    </source>
</evidence>
<gene>
    <name evidence="16" type="ORF">QBC40DRAFT_272617</name>
</gene>